<reference evidence="3" key="1">
    <citation type="submission" date="2021-01" db="EMBL/GenBank/DDBJ databases">
        <authorList>
            <person name="Li R."/>
            <person name="Bekaert M."/>
        </authorList>
    </citation>
    <scope>NUCLEOTIDE SEQUENCE</scope>
    <source>
        <strain evidence="3">Farmed</strain>
    </source>
</reference>
<dbReference type="PANTHER" id="PTHR47708">
    <property type="match status" value="1"/>
</dbReference>
<comment type="caution">
    <text evidence="3">The sequence shown here is derived from an EMBL/GenBank/DDBJ whole genome shotgun (WGS) entry which is preliminary data.</text>
</comment>
<evidence type="ECO:0000259" key="1">
    <source>
        <dbReference type="Pfam" id="PF07287"/>
    </source>
</evidence>
<evidence type="ECO:0000313" key="4">
    <source>
        <dbReference type="Proteomes" id="UP000597762"/>
    </source>
</evidence>
<proteinExistence type="predicted"/>
<dbReference type="EMBL" id="CAHIKZ030005546">
    <property type="protein sequence ID" value="CAE1329080.1"/>
    <property type="molecule type" value="Genomic_DNA"/>
</dbReference>
<evidence type="ECO:0000259" key="2">
    <source>
        <dbReference type="Pfam" id="PF23544"/>
    </source>
</evidence>
<protein>
    <submittedName>
        <fullName evidence="3">Uncharacterized protein</fullName>
    </submittedName>
</protein>
<sequence>MNTLVLIVDDERSGRTIVVVALAVDNVCLSATETAVASSSFSAIAALGEYKFIFFFQLLPKKVKNNEIIEKYLFTFELEQALLGNGKYPKTVRIGCGSGFWGDTSVAAQQLIHHGRIDFLVFDYLSEITMSLLTAAKQKNPNMGYAPDFVHFSLVPYLEIIKDKGIKVVSNAGGVNPHACAKLLREFCMKKNVDLKIAVVTGDDLMLKIEKMKQLSPKDMSSGMEFPKTVHSMNVYLGAGPIEKALDLGADIVVTGRCVDSALVLGPLLHTFKYKKNDFDLLASGSLAGHIVECGAQATGGNFSDWHTVKNWDTIGFPIVEFSEDGSFLVTKPQSTGGCVTRATVCEQMLYEIGDPKRYQLPDVTADFSQVQIKEIEGMKDMVLVQGAKGTQPSNDYKVTATYADGFRATAVACVGGPRSEEKATKTADAILERCRKIFKKLNLADFTKVHVELLGSEPLTSCSQTIPRQLGLWLAVQHDNKTALEIFAREIAPAGTGMAPGLTGIVGGRPRVSPVLKLFSFLYPKDNITVKVFINGEVKEKFKPVKNSEFSETVNQKTISNDIKAETLLDGNFTFRLEELAYTRSGDKGNTANIGVIARDPSYLPYLKKALTEEAIKEYFSYLFEDSRRAQVTRYDVPGIYGINFVLHNSLGGGGIASLRSDPQGKALGQILMDFPITCVPNLCNK</sequence>
<dbReference type="PANTHER" id="PTHR47708:SF2">
    <property type="entry name" value="SI:CH73-132F6.5"/>
    <property type="match status" value="1"/>
</dbReference>
<accession>A0A812ERD8</accession>
<feature type="domain" description="Acyclic terpene utilisation N-terminal" evidence="1">
    <location>
        <begin position="92"/>
        <end position="533"/>
    </location>
</feature>
<dbReference type="InterPro" id="IPR056362">
    <property type="entry name" value="AtuA-like_ferredoxin_dom"/>
</dbReference>
<gene>
    <name evidence="3" type="ORF">SPHA_78642</name>
</gene>
<dbReference type="AlphaFoldDB" id="A0A812ERD8"/>
<dbReference type="Pfam" id="PF23544">
    <property type="entry name" value="AtuA_ferredoxin"/>
    <property type="match status" value="1"/>
</dbReference>
<dbReference type="OrthoDB" id="10265871at2759"/>
<keyword evidence="4" id="KW-1185">Reference proteome</keyword>
<feature type="domain" description="AtuA-like ferredoxin-fold" evidence="2">
    <location>
        <begin position="577"/>
        <end position="678"/>
    </location>
</feature>
<dbReference type="Proteomes" id="UP000597762">
    <property type="component" value="Unassembled WGS sequence"/>
</dbReference>
<dbReference type="Pfam" id="PF07287">
    <property type="entry name" value="AtuA"/>
    <property type="match status" value="1"/>
</dbReference>
<evidence type="ECO:0000313" key="3">
    <source>
        <dbReference type="EMBL" id="CAE1329080.1"/>
    </source>
</evidence>
<dbReference type="InterPro" id="IPR010839">
    <property type="entry name" value="AtuA_N"/>
</dbReference>
<organism evidence="3 4">
    <name type="scientific">Acanthosepion pharaonis</name>
    <name type="common">Pharaoh cuttlefish</name>
    <name type="synonym">Sepia pharaonis</name>
    <dbReference type="NCBI Taxonomy" id="158019"/>
    <lineage>
        <taxon>Eukaryota</taxon>
        <taxon>Metazoa</taxon>
        <taxon>Spiralia</taxon>
        <taxon>Lophotrochozoa</taxon>
        <taxon>Mollusca</taxon>
        <taxon>Cephalopoda</taxon>
        <taxon>Coleoidea</taxon>
        <taxon>Decapodiformes</taxon>
        <taxon>Sepiida</taxon>
        <taxon>Sepiina</taxon>
        <taxon>Sepiidae</taxon>
        <taxon>Acanthosepion</taxon>
    </lineage>
</organism>
<name>A0A812ERD8_ACAPH</name>